<reference evidence="2" key="1">
    <citation type="submission" date="2014-09" db="EMBL/GenBank/DDBJ databases">
        <authorList>
            <person name="Magalhaes I.L.F."/>
            <person name="Oliveira U."/>
            <person name="Santos F.R."/>
            <person name="Vidigal T.H.D.A."/>
            <person name="Brescovit A.D."/>
            <person name="Santos A.J."/>
        </authorList>
    </citation>
    <scope>NUCLEOTIDE SEQUENCE</scope>
    <source>
        <tissue evidence="2">Shoot tissue taken approximately 20 cm above the soil surface</tissue>
    </source>
</reference>
<keyword evidence="1" id="KW-1133">Transmembrane helix</keyword>
<evidence type="ECO:0000313" key="2">
    <source>
        <dbReference type="EMBL" id="JAE17852.1"/>
    </source>
</evidence>
<sequence>MIASLKSLYLQPMLCHPDLLFTFFCNLLYQIYLSFYNKTGRSIFVWSIYEEFRMRDFGYYACFLSFYIFVWL</sequence>
<feature type="transmembrane region" description="Helical" evidence="1">
    <location>
        <begin position="20"/>
        <end position="36"/>
    </location>
</feature>
<protein>
    <submittedName>
        <fullName evidence="2">Uncharacterized protein</fullName>
    </submittedName>
</protein>
<feature type="transmembrane region" description="Helical" evidence="1">
    <location>
        <begin position="56"/>
        <end position="71"/>
    </location>
</feature>
<evidence type="ECO:0000256" key="1">
    <source>
        <dbReference type="SAM" id="Phobius"/>
    </source>
</evidence>
<dbReference type="AlphaFoldDB" id="A0A0A9G007"/>
<keyword evidence="1" id="KW-0472">Membrane</keyword>
<name>A0A0A9G007_ARUDO</name>
<dbReference type="EMBL" id="GBRH01180044">
    <property type="protein sequence ID" value="JAE17852.1"/>
    <property type="molecule type" value="Transcribed_RNA"/>
</dbReference>
<proteinExistence type="predicted"/>
<accession>A0A0A9G007</accession>
<organism evidence="2">
    <name type="scientific">Arundo donax</name>
    <name type="common">Giant reed</name>
    <name type="synonym">Donax arundinaceus</name>
    <dbReference type="NCBI Taxonomy" id="35708"/>
    <lineage>
        <taxon>Eukaryota</taxon>
        <taxon>Viridiplantae</taxon>
        <taxon>Streptophyta</taxon>
        <taxon>Embryophyta</taxon>
        <taxon>Tracheophyta</taxon>
        <taxon>Spermatophyta</taxon>
        <taxon>Magnoliopsida</taxon>
        <taxon>Liliopsida</taxon>
        <taxon>Poales</taxon>
        <taxon>Poaceae</taxon>
        <taxon>PACMAD clade</taxon>
        <taxon>Arundinoideae</taxon>
        <taxon>Arundineae</taxon>
        <taxon>Arundo</taxon>
    </lineage>
</organism>
<keyword evidence="1" id="KW-0812">Transmembrane</keyword>
<reference evidence="2" key="2">
    <citation type="journal article" date="2015" name="Data Brief">
        <title>Shoot transcriptome of the giant reed, Arundo donax.</title>
        <authorList>
            <person name="Barrero R.A."/>
            <person name="Guerrero F.D."/>
            <person name="Moolhuijzen P."/>
            <person name="Goolsby J.A."/>
            <person name="Tidwell J."/>
            <person name="Bellgard S.E."/>
            <person name="Bellgard M.I."/>
        </authorList>
    </citation>
    <scope>NUCLEOTIDE SEQUENCE</scope>
    <source>
        <tissue evidence="2">Shoot tissue taken approximately 20 cm above the soil surface</tissue>
    </source>
</reference>